<evidence type="ECO:0000313" key="1">
    <source>
        <dbReference type="EMBL" id="GBP24798.1"/>
    </source>
</evidence>
<organism evidence="1 2">
    <name type="scientific">Eumeta variegata</name>
    <name type="common">Bagworm moth</name>
    <name type="synonym">Eumeta japonica</name>
    <dbReference type="NCBI Taxonomy" id="151549"/>
    <lineage>
        <taxon>Eukaryota</taxon>
        <taxon>Metazoa</taxon>
        <taxon>Ecdysozoa</taxon>
        <taxon>Arthropoda</taxon>
        <taxon>Hexapoda</taxon>
        <taxon>Insecta</taxon>
        <taxon>Pterygota</taxon>
        <taxon>Neoptera</taxon>
        <taxon>Endopterygota</taxon>
        <taxon>Lepidoptera</taxon>
        <taxon>Glossata</taxon>
        <taxon>Ditrysia</taxon>
        <taxon>Tineoidea</taxon>
        <taxon>Psychidae</taxon>
        <taxon>Oiketicinae</taxon>
        <taxon>Eumeta</taxon>
    </lineage>
</organism>
<keyword evidence="2" id="KW-1185">Reference proteome</keyword>
<gene>
    <name evidence="1" type="ORF">EVAR_14131_1</name>
</gene>
<evidence type="ECO:0000313" key="2">
    <source>
        <dbReference type="Proteomes" id="UP000299102"/>
    </source>
</evidence>
<protein>
    <submittedName>
        <fullName evidence="1">Uncharacterized protein</fullName>
    </submittedName>
</protein>
<dbReference type="AlphaFoldDB" id="A0A4C1UEJ5"/>
<reference evidence="1 2" key="1">
    <citation type="journal article" date="2019" name="Commun. Biol.">
        <title>The bagworm genome reveals a unique fibroin gene that provides high tensile strength.</title>
        <authorList>
            <person name="Kono N."/>
            <person name="Nakamura H."/>
            <person name="Ohtoshi R."/>
            <person name="Tomita M."/>
            <person name="Numata K."/>
            <person name="Arakawa K."/>
        </authorList>
    </citation>
    <scope>NUCLEOTIDE SEQUENCE [LARGE SCALE GENOMIC DNA]</scope>
</reference>
<accession>A0A4C1UEJ5</accession>
<comment type="caution">
    <text evidence="1">The sequence shown here is derived from an EMBL/GenBank/DDBJ whole genome shotgun (WGS) entry which is preliminary data.</text>
</comment>
<dbReference type="Proteomes" id="UP000299102">
    <property type="component" value="Unassembled WGS sequence"/>
</dbReference>
<name>A0A4C1UEJ5_EUMVA</name>
<sequence length="151" mass="16760">MVVLRWCLSGEALLQTCYVTPSGLFCRPSRPCGNRMDSFIELRSIELHRTIHNSDPQSDLAPDTDQAVCIQLLMRDRVLNIQAAKQTSTFLYQLTLPSVGCLIPTLRIGKSSVTPLRLLVFMGDDDNPLSGGSHARSPLENVIKKSHNILN</sequence>
<dbReference type="EMBL" id="BGZK01000166">
    <property type="protein sequence ID" value="GBP24798.1"/>
    <property type="molecule type" value="Genomic_DNA"/>
</dbReference>
<proteinExistence type="predicted"/>